<accession>A0A2A2H951</accession>
<dbReference type="InterPro" id="IPR008482">
    <property type="entry name" value="DUF763"/>
</dbReference>
<dbReference type="EMBL" id="LMVM01000001">
    <property type="protein sequence ID" value="PAV05917.1"/>
    <property type="molecule type" value="Genomic_DNA"/>
</dbReference>
<proteinExistence type="predicted"/>
<evidence type="ECO:0000313" key="2">
    <source>
        <dbReference type="Proteomes" id="UP000217784"/>
    </source>
</evidence>
<dbReference type="PANTHER" id="PTHR38597:SF1">
    <property type="entry name" value="BLL3834 PROTEIN"/>
    <property type="match status" value="1"/>
</dbReference>
<dbReference type="OrthoDB" id="9948at2157"/>
<dbReference type="PANTHER" id="PTHR38597">
    <property type="entry name" value="BLL3834 PROTEIN"/>
    <property type="match status" value="1"/>
</dbReference>
<name>A0A2A2H951_METBR</name>
<dbReference type="Proteomes" id="UP000217784">
    <property type="component" value="Unassembled WGS sequence"/>
</dbReference>
<organism evidence="1 2">
    <name type="scientific">Methanobacterium bryantii</name>
    <dbReference type="NCBI Taxonomy" id="2161"/>
    <lineage>
        <taxon>Archaea</taxon>
        <taxon>Methanobacteriati</taxon>
        <taxon>Methanobacteriota</taxon>
        <taxon>Methanomada group</taxon>
        <taxon>Methanobacteria</taxon>
        <taxon>Methanobacteriales</taxon>
        <taxon>Methanobacteriaceae</taxon>
        <taxon>Methanobacterium</taxon>
    </lineage>
</organism>
<dbReference type="AlphaFoldDB" id="A0A2A2H951"/>
<comment type="caution">
    <text evidence="1">The sequence shown here is derived from an EMBL/GenBank/DDBJ whole genome shotgun (WGS) entry which is preliminary data.</text>
</comment>
<evidence type="ECO:0008006" key="3">
    <source>
        <dbReference type="Google" id="ProtNLM"/>
    </source>
</evidence>
<sequence>MHAKRGVANLPLHGGHAPRWLFDRMVKLAGGITDVILYEYGADEFLRRISDPHWFQAFSCVIGFDWHSSGTTTTTCGALKLALDPQEHGIMIAGGKGKNSRKTPLDIETAADFFSLSSKKIDELKYSSRISAKIDNSCIQDGYDLYHHSFFFTEGGNWAVVQQGLNNKNNYARRYHWLSESIDNVVEEPHNAICCDESKSDTLNMTSDQSGDARDISVDLICDNPDHLRPYFRKKSQTLLTDFFDAPVHSDNSKNYKEMKMPRHHPVLDMDISDREFEVLKKAYELQPQNYEELITLEGIGPKKIRALALISDLVYGTEPSWRDPVKYSFTHGGKDGFPYPVDREVYDHSIFTLKDALDEAKLDKKDKYNAIKRLESFIKC</sequence>
<protein>
    <recommendedName>
        <fullName evidence="3">DUF763 domain-containing protein</fullName>
    </recommendedName>
</protein>
<keyword evidence="2" id="KW-1185">Reference proteome</keyword>
<dbReference type="RefSeq" id="WP_069583371.1">
    <property type="nucleotide sequence ID" value="NZ_LMVM01000001.1"/>
</dbReference>
<evidence type="ECO:0000313" key="1">
    <source>
        <dbReference type="EMBL" id="PAV05917.1"/>
    </source>
</evidence>
<gene>
    <name evidence="1" type="ORF">ASJ80_13755</name>
</gene>
<reference evidence="1 2" key="1">
    <citation type="journal article" date="2017" name="BMC Genomics">
        <title>Genomic analysis of methanogenic archaea reveals a shift towards energy conservation.</title>
        <authorList>
            <person name="Gilmore S.P."/>
            <person name="Henske J.K."/>
            <person name="Sexton J.A."/>
            <person name="Solomon K.V."/>
            <person name="Seppala S."/>
            <person name="Yoo J.I."/>
            <person name="Huyett L.M."/>
            <person name="Pressman A."/>
            <person name="Cogan J.Z."/>
            <person name="Kivenson V."/>
            <person name="Peng X."/>
            <person name="Tan Y."/>
            <person name="Valentine D.L."/>
            <person name="O'Malley M.A."/>
        </authorList>
    </citation>
    <scope>NUCLEOTIDE SEQUENCE [LARGE SCALE GENOMIC DNA]</scope>
    <source>
        <strain evidence="1 2">M.o.H.</strain>
    </source>
</reference>
<dbReference type="Pfam" id="PF05559">
    <property type="entry name" value="DUF763"/>
    <property type="match status" value="1"/>
</dbReference>